<dbReference type="InterPro" id="IPR003593">
    <property type="entry name" value="AAA+_ATPase"/>
</dbReference>
<dbReference type="GeneID" id="77732313"/>
<evidence type="ECO:0000313" key="12">
    <source>
        <dbReference type="EMBL" id="KAI9636137.1"/>
    </source>
</evidence>
<gene>
    <name evidence="12" type="ORF">MKK02DRAFT_44841</name>
</gene>
<evidence type="ECO:0000256" key="8">
    <source>
        <dbReference type="ARBA" id="ARBA00023242"/>
    </source>
</evidence>
<dbReference type="PROSITE" id="PS00674">
    <property type="entry name" value="AAA"/>
    <property type="match status" value="1"/>
</dbReference>
<reference evidence="12" key="1">
    <citation type="journal article" date="2022" name="G3 (Bethesda)">
        <title>High quality genome of the basidiomycete yeast Dioszegia hungarica PDD-24b-2 isolated from cloud water.</title>
        <authorList>
            <person name="Jarrige D."/>
            <person name="Haridas S."/>
            <person name="Bleykasten-Grosshans C."/>
            <person name="Joly M."/>
            <person name="Nadalig T."/>
            <person name="Sancelme M."/>
            <person name="Vuilleumier S."/>
            <person name="Grigoriev I.V."/>
            <person name="Amato P."/>
            <person name="Bringel F."/>
        </authorList>
    </citation>
    <scope>NUCLEOTIDE SEQUENCE</scope>
    <source>
        <strain evidence="12">PDD-24b-2</strain>
    </source>
</reference>
<keyword evidence="5 9" id="KW-0547">Nucleotide-binding</keyword>
<evidence type="ECO:0000256" key="1">
    <source>
        <dbReference type="ARBA" id="ARBA00004123"/>
    </source>
</evidence>
<comment type="similarity">
    <text evidence="3 9">Belongs to the AAA ATPase family.</text>
</comment>
<evidence type="ECO:0000256" key="4">
    <source>
        <dbReference type="ARBA" id="ARBA00022490"/>
    </source>
</evidence>
<dbReference type="Pfam" id="PF16450">
    <property type="entry name" value="Prot_ATP_ID_OB_C"/>
    <property type="match status" value="1"/>
</dbReference>
<dbReference type="InterPro" id="IPR050221">
    <property type="entry name" value="26S_Proteasome_ATPase"/>
</dbReference>
<dbReference type="Pfam" id="PF00004">
    <property type="entry name" value="AAA"/>
    <property type="match status" value="1"/>
</dbReference>
<dbReference type="GO" id="GO:0005737">
    <property type="term" value="C:cytoplasm"/>
    <property type="evidence" value="ECO:0007669"/>
    <property type="project" value="UniProtKB-SubCell"/>
</dbReference>
<keyword evidence="12" id="KW-0378">Hydrolase</keyword>
<keyword evidence="7" id="KW-0647">Proteasome</keyword>
<dbReference type="GO" id="GO:0008540">
    <property type="term" value="C:proteasome regulatory particle, base subcomplex"/>
    <property type="evidence" value="ECO:0007669"/>
    <property type="project" value="UniProtKB-ARBA"/>
</dbReference>
<dbReference type="GO" id="GO:0005634">
    <property type="term" value="C:nucleus"/>
    <property type="evidence" value="ECO:0007669"/>
    <property type="project" value="UniProtKB-SubCell"/>
</dbReference>
<dbReference type="Proteomes" id="UP001164286">
    <property type="component" value="Unassembled WGS sequence"/>
</dbReference>
<feature type="domain" description="AAA+ ATPase" evidence="11">
    <location>
        <begin position="186"/>
        <end position="325"/>
    </location>
</feature>
<dbReference type="InterPro" id="IPR012340">
    <property type="entry name" value="NA-bd_OB-fold"/>
</dbReference>
<organism evidence="12 13">
    <name type="scientific">Dioszegia hungarica</name>
    <dbReference type="NCBI Taxonomy" id="4972"/>
    <lineage>
        <taxon>Eukaryota</taxon>
        <taxon>Fungi</taxon>
        <taxon>Dikarya</taxon>
        <taxon>Basidiomycota</taxon>
        <taxon>Agaricomycotina</taxon>
        <taxon>Tremellomycetes</taxon>
        <taxon>Tremellales</taxon>
        <taxon>Bulleribasidiaceae</taxon>
        <taxon>Dioszegia</taxon>
    </lineage>
</organism>
<keyword evidence="4" id="KW-0963">Cytoplasm</keyword>
<dbReference type="FunFam" id="1.10.8.60:FF:000008">
    <property type="entry name" value="26S protease regulatory subunit 10B"/>
    <property type="match status" value="1"/>
</dbReference>
<dbReference type="SUPFAM" id="SSF52540">
    <property type="entry name" value="P-loop containing nucleoside triphosphate hydrolases"/>
    <property type="match status" value="1"/>
</dbReference>
<protein>
    <submittedName>
        <fullName evidence="12">P-loop containing nucleoside triphosphate hydrolase protein</fullName>
    </submittedName>
</protein>
<evidence type="ECO:0000313" key="13">
    <source>
        <dbReference type="Proteomes" id="UP001164286"/>
    </source>
</evidence>
<dbReference type="InterPro" id="IPR041569">
    <property type="entry name" value="AAA_lid_3"/>
</dbReference>
<dbReference type="Gene3D" id="2.40.50.140">
    <property type="entry name" value="Nucleic acid-binding proteins"/>
    <property type="match status" value="1"/>
</dbReference>
<proteinExistence type="inferred from homology"/>
<dbReference type="InterPro" id="IPR003960">
    <property type="entry name" value="ATPase_AAA_CS"/>
</dbReference>
<dbReference type="Gene3D" id="1.10.8.60">
    <property type="match status" value="1"/>
</dbReference>
<dbReference type="InterPro" id="IPR003959">
    <property type="entry name" value="ATPase_AAA_core"/>
</dbReference>
<dbReference type="PANTHER" id="PTHR23073">
    <property type="entry name" value="26S PROTEASOME REGULATORY SUBUNIT"/>
    <property type="match status" value="1"/>
</dbReference>
<evidence type="ECO:0000256" key="9">
    <source>
        <dbReference type="RuleBase" id="RU003651"/>
    </source>
</evidence>
<dbReference type="Gene3D" id="3.40.50.300">
    <property type="entry name" value="P-loop containing nucleotide triphosphate hydrolases"/>
    <property type="match status" value="1"/>
</dbReference>
<name>A0AA38H7Z2_9TREE</name>
<sequence>MATSQPAQASTSQQVVAPSGMDPAKYAALKEYRAKIKQHNDVGQSLKTVRLNIRNLQSDFDQTEEDMKALQSVGQIIGEILKQLDDERFIVKASSGPRYVVSYRPTLPTSKLKSGVRVSLDMTTLTIMRILPREVDPSVYKMSLEDPGSATFAGIGGLNDQVRELREIIELPLMNPELFERVGITPPKGVLLYGPPGTGKTLLARAVAATLNTNFLKVVSSAIVDKYIGESARMVREMFAYAKEHEPCIIFMDEIDAIGGRRFSEGTSADREIQRTLMELLNQMDGFDSLGRTKLIMATNRPDTLDPALLRPGRLDRKIEIPLPNEQGRLEILKIHAKGINKSGDIDYEAVVKLSDGFNGADLRNVCTEAGMFAIRDDRDAIIQDDLMKAVRKMNDAKKHETKMDYQAV</sequence>
<dbReference type="AlphaFoldDB" id="A0AA38H7Z2"/>
<dbReference type="InterPro" id="IPR027417">
    <property type="entry name" value="P-loop_NTPase"/>
</dbReference>
<dbReference type="EMBL" id="JAKWFO010000005">
    <property type="protein sequence ID" value="KAI9636137.1"/>
    <property type="molecule type" value="Genomic_DNA"/>
</dbReference>
<accession>A0AA38H7Z2</accession>
<dbReference type="RefSeq" id="XP_052945914.1">
    <property type="nucleotide sequence ID" value="XM_053093108.1"/>
</dbReference>
<dbReference type="InterPro" id="IPR032501">
    <property type="entry name" value="Prot_ATP_ID_OB_2nd"/>
</dbReference>
<comment type="subcellular location">
    <subcellularLocation>
        <location evidence="2">Cytoplasm</location>
    </subcellularLocation>
    <subcellularLocation>
        <location evidence="1">Nucleus</location>
    </subcellularLocation>
</comment>
<evidence type="ECO:0000256" key="7">
    <source>
        <dbReference type="ARBA" id="ARBA00022942"/>
    </source>
</evidence>
<dbReference type="FunFam" id="3.40.50.300:FF:000034">
    <property type="entry name" value="26S protease regulatory subunit 10B"/>
    <property type="match status" value="1"/>
</dbReference>
<evidence type="ECO:0000256" key="6">
    <source>
        <dbReference type="ARBA" id="ARBA00022840"/>
    </source>
</evidence>
<evidence type="ECO:0000256" key="2">
    <source>
        <dbReference type="ARBA" id="ARBA00004496"/>
    </source>
</evidence>
<evidence type="ECO:0000256" key="10">
    <source>
        <dbReference type="SAM" id="Coils"/>
    </source>
</evidence>
<dbReference type="GO" id="GO:0016887">
    <property type="term" value="F:ATP hydrolysis activity"/>
    <property type="evidence" value="ECO:0007669"/>
    <property type="project" value="InterPro"/>
</dbReference>
<keyword evidence="6 9" id="KW-0067">ATP-binding</keyword>
<comment type="caution">
    <text evidence="12">The sequence shown here is derived from an EMBL/GenBank/DDBJ whole genome shotgun (WGS) entry which is preliminary data.</text>
</comment>
<keyword evidence="10" id="KW-0175">Coiled coil</keyword>
<dbReference type="GO" id="GO:0005524">
    <property type="term" value="F:ATP binding"/>
    <property type="evidence" value="ECO:0007669"/>
    <property type="project" value="UniProtKB-KW"/>
</dbReference>
<evidence type="ECO:0000256" key="3">
    <source>
        <dbReference type="ARBA" id="ARBA00006914"/>
    </source>
</evidence>
<feature type="coiled-coil region" evidence="10">
    <location>
        <begin position="46"/>
        <end position="73"/>
    </location>
</feature>
<evidence type="ECO:0000256" key="5">
    <source>
        <dbReference type="ARBA" id="ARBA00022741"/>
    </source>
</evidence>
<keyword evidence="8" id="KW-0539">Nucleus</keyword>
<evidence type="ECO:0000259" key="11">
    <source>
        <dbReference type="SMART" id="SM00382"/>
    </source>
</evidence>
<dbReference type="Pfam" id="PF17862">
    <property type="entry name" value="AAA_lid_3"/>
    <property type="match status" value="1"/>
</dbReference>
<keyword evidence="13" id="KW-1185">Reference proteome</keyword>
<dbReference type="SMART" id="SM00382">
    <property type="entry name" value="AAA"/>
    <property type="match status" value="1"/>
</dbReference>